<dbReference type="PANTHER" id="PTHR10903">
    <property type="entry name" value="GTPASE, IMAP FAMILY MEMBER-RELATED"/>
    <property type="match status" value="1"/>
</dbReference>
<keyword evidence="9" id="KW-0547">Nucleotide-binding</keyword>
<evidence type="ECO:0000256" key="16">
    <source>
        <dbReference type="ARBA" id="ARBA00023136"/>
    </source>
</evidence>
<evidence type="ECO:0000256" key="17">
    <source>
        <dbReference type="ARBA" id="ARBA00024013"/>
    </source>
</evidence>
<dbReference type="SUPFAM" id="SSF52540">
    <property type="entry name" value="P-loop containing nucleoside triphosphate hydrolases"/>
    <property type="match status" value="1"/>
</dbReference>
<evidence type="ECO:0000256" key="6">
    <source>
        <dbReference type="ARBA" id="ARBA00022640"/>
    </source>
</evidence>
<keyword evidence="6" id="KW-0934">Plastid</keyword>
<dbReference type="GO" id="GO:0015031">
    <property type="term" value="P:protein transport"/>
    <property type="evidence" value="ECO:0007669"/>
    <property type="project" value="UniProtKB-KW"/>
</dbReference>
<dbReference type="GO" id="GO:0005525">
    <property type="term" value="F:GTP binding"/>
    <property type="evidence" value="ECO:0007669"/>
    <property type="project" value="UniProtKB-KW"/>
</dbReference>
<keyword evidence="8" id="KW-0479">Metal-binding</keyword>
<dbReference type="OrthoDB" id="8954335at2759"/>
<dbReference type="InParanoid" id="A0A1X7SIN4"/>
<evidence type="ECO:0000313" key="19">
    <source>
        <dbReference type="EnsemblMetazoa" id="Aqu2.1.01912_001"/>
    </source>
</evidence>
<keyword evidence="12" id="KW-0460">Magnesium</keyword>
<organism evidence="19">
    <name type="scientific">Amphimedon queenslandica</name>
    <name type="common">Sponge</name>
    <dbReference type="NCBI Taxonomy" id="400682"/>
    <lineage>
        <taxon>Eukaryota</taxon>
        <taxon>Metazoa</taxon>
        <taxon>Porifera</taxon>
        <taxon>Demospongiae</taxon>
        <taxon>Heteroscleromorpha</taxon>
        <taxon>Haplosclerida</taxon>
        <taxon>Niphatidae</taxon>
        <taxon>Amphimedon</taxon>
    </lineage>
</organism>
<dbReference type="GO" id="GO:0016787">
    <property type="term" value="F:hydrolase activity"/>
    <property type="evidence" value="ECO:0007669"/>
    <property type="project" value="UniProtKB-KW"/>
</dbReference>
<comment type="similarity">
    <text evidence="3">Belongs to the TRAFAC class TrmE-Era-EngA-EngB-Septin-like GTPase superfamily. AIG1/Toc34/Toc159-like paraseptin GTPase family. IAN subfamily.</text>
</comment>
<protein>
    <recommendedName>
        <fullName evidence="18">AIG1-type G domain-containing protein</fullName>
    </recommendedName>
</protein>
<dbReference type="EnsemblMetazoa" id="Aqu2.1.01912_001">
    <property type="protein sequence ID" value="Aqu2.1.01912_001"/>
    <property type="gene ID" value="Aqu2.1.01912"/>
</dbReference>
<dbReference type="GO" id="GO:0016020">
    <property type="term" value="C:membrane"/>
    <property type="evidence" value="ECO:0007669"/>
    <property type="project" value="UniProtKB-SubCell"/>
</dbReference>
<evidence type="ECO:0000256" key="5">
    <source>
        <dbReference type="ARBA" id="ARBA00022528"/>
    </source>
</evidence>
<evidence type="ECO:0000256" key="4">
    <source>
        <dbReference type="ARBA" id="ARBA00022448"/>
    </source>
</evidence>
<sequence length="312" mass="33138">MATASPPGQGIKNGMKILVIGRNGVGKSSLINKILGAPRAKVGSSVQPTEHKVVEEIHHTVGENNDIPVTVYDTLGFGDAKIKDRSIIEKAISKMKDADIVLICHRLYARFEDTTEKMLKEMIRALGNDLMQHTIIVFTNGDQYLTEWDESSGITAKEQMEEQEKAIKQKMNEIARDIRSIVTSSKKETLPTNEDGSKNWVKDFWELCGQRCTPEAVEFVAWYKRHINTVYLAGGGTAGAVLAGAAGGAALGGIIGSPIVPGIGTVAGATVGTVVGGGAGLIVGGVGGTGLTAAGLKVAEKIEKKKENKENN</sequence>
<keyword evidence="14" id="KW-1133">Transmembrane helix</keyword>
<dbReference type="PANTHER" id="PTHR10903:SF135">
    <property type="entry name" value="TRANSLOCASE OF CHLOROPLAST 120, CHLOROPLASTIC-RELATED"/>
    <property type="match status" value="1"/>
</dbReference>
<dbReference type="InterPro" id="IPR027417">
    <property type="entry name" value="P-loop_NTPase"/>
</dbReference>
<comment type="cofactor">
    <cofactor evidence="1">
        <name>Mg(2+)</name>
        <dbReference type="ChEBI" id="CHEBI:18420"/>
    </cofactor>
</comment>
<evidence type="ECO:0000256" key="1">
    <source>
        <dbReference type="ARBA" id="ARBA00001946"/>
    </source>
</evidence>
<keyword evidence="7" id="KW-0812">Transmembrane</keyword>
<comment type="subcellular location">
    <subcellularLocation>
        <location evidence="2">Membrane</location>
        <topology evidence="2">Single-pass membrane protein</topology>
    </subcellularLocation>
    <subcellularLocation>
        <location evidence="17">Plastid</location>
        <location evidence="17">Chloroplast outer membrane</location>
    </subcellularLocation>
</comment>
<evidence type="ECO:0000256" key="2">
    <source>
        <dbReference type="ARBA" id="ARBA00004167"/>
    </source>
</evidence>
<keyword evidence="11" id="KW-1002">Plastid outer membrane</keyword>
<dbReference type="Gene3D" id="3.40.50.300">
    <property type="entry name" value="P-loop containing nucleotide triphosphate hydrolases"/>
    <property type="match status" value="1"/>
</dbReference>
<dbReference type="InterPro" id="IPR006703">
    <property type="entry name" value="G_AIG1"/>
</dbReference>
<evidence type="ECO:0000256" key="7">
    <source>
        <dbReference type="ARBA" id="ARBA00022692"/>
    </source>
</evidence>
<name>A0A1X7SIN4_AMPQE</name>
<evidence type="ECO:0000256" key="9">
    <source>
        <dbReference type="ARBA" id="ARBA00022741"/>
    </source>
</evidence>
<dbReference type="GO" id="GO:0046872">
    <property type="term" value="F:metal ion binding"/>
    <property type="evidence" value="ECO:0007669"/>
    <property type="project" value="UniProtKB-KW"/>
</dbReference>
<evidence type="ECO:0000256" key="15">
    <source>
        <dbReference type="ARBA" id="ARBA00023134"/>
    </source>
</evidence>
<evidence type="ECO:0000256" key="8">
    <source>
        <dbReference type="ARBA" id="ARBA00022723"/>
    </source>
</evidence>
<keyword evidence="16" id="KW-0472">Membrane</keyword>
<evidence type="ECO:0000256" key="14">
    <source>
        <dbReference type="ARBA" id="ARBA00022989"/>
    </source>
</evidence>
<dbReference type="Pfam" id="PF04548">
    <property type="entry name" value="AIG1"/>
    <property type="match status" value="1"/>
</dbReference>
<evidence type="ECO:0000256" key="3">
    <source>
        <dbReference type="ARBA" id="ARBA00008535"/>
    </source>
</evidence>
<keyword evidence="15" id="KW-0342">GTP-binding</keyword>
<accession>A0A1X7SIN4</accession>
<dbReference type="AlphaFoldDB" id="A0A1X7SIN4"/>
<evidence type="ECO:0000256" key="11">
    <source>
        <dbReference type="ARBA" id="ARBA00022805"/>
    </source>
</evidence>
<keyword evidence="13" id="KW-0653">Protein transport</keyword>
<keyword evidence="4" id="KW-0813">Transport</keyword>
<evidence type="ECO:0000256" key="13">
    <source>
        <dbReference type="ARBA" id="ARBA00022927"/>
    </source>
</evidence>
<keyword evidence="10" id="KW-0378">Hydrolase</keyword>
<evidence type="ECO:0000256" key="12">
    <source>
        <dbReference type="ARBA" id="ARBA00022842"/>
    </source>
</evidence>
<keyword evidence="5" id="KW-0150">Chloroplast</keyword>
<evidence type="ECO:0000259" key="18">
    <source>
        <dbReference type="Pfam" id="PF04548"/>
    </source>
</evidence>
<dbReference type="eggNOG" id="ENOG502RVUV">
    <property type="taxonomic scope" value="Eukaryota"/>
</dbReference>
<evidence type="ECO:0000256" key="10">
    <source>
        <dbReference type="ARBA" id="ARBA00022801"/>
    </source>
</evidence>
<dbReference type="InterPro" id="IPR045058">
    <property type="entry name" value="GIMA/IAN/Toc"/>
</dbReference>
<proteinExistence type="inferred from homology"/>
<reference evidence="19" key="1">
    <citation type="submission" date="2017-05" db="UniProtKB">
        <authorList>
            <consortium name="EnsemblMetazoa"/>
        </authorList>
    </citation>
    <scope>IDENTIFICATION</scope>
</reference>
<feature type="domain" description="AIG1-type G" evidence="18">
    <location>
        <begin position="16"/>
        <end position="144"/>
    </location>
</feature>